<accession>A0A3B0SVW1</accession>
<keyword evidence="1" id="KW-1133">Transmembrane helix</keyword>
<evidence type="ECO:0000256" key="1">
    <source>
        <dbReference type="SAM" id="Phobius"/>
    </source>
</evidence>
<protein>
    <submittedName>
        <fullName evidence="3">Tricarboxylate transport protein TctB</fullName>
    </submittedName>
</protein>
<evidence type="ECO:0000259" key="2">
    <source>
        <dbReference type="Pfam" id="PF07331"/>
    </source>
</evidence>
<dbReference type="Pfam" id="PF07331">
    <property type="entry name" value="TctB"/>
    <property type="match status" value="1"/>
</dbReference>
<feature type="domain" description="DUF1468" evidence="2">
    <location>
        <begin position="8"/>
        <end position="142"/>
    </location>
</feature>
<reference evidence="3" key="1">
    <citation type="submission" date="2018-06" db="EMBL/GenBank/DDBJ databases">
        <authorList>
            <person name="Zhirakovskaya E."/>
        </authorList>
    </citation>
    <scope>NUCLEOTIDE SEQUENCE</scope>
</reference>
<keyword evidence="1" id="KW-0472">Membrane</keyword>
<organism evidence="3">
    <name type="scientific">hydrothermal vent metagenome</name>
    <dbReference type="NCBI Taxonomy" id="652676"/>
    <lineage>
        <taxon>unclassified sequences</taxon>
        <taxon>metagenomes</taxon>
        <taxon>ecological metagenomes</taxon>
    </lineage>
</organism>
<dbReference type="EMBL" id="UOEM01000004">
    <property type="protein sequence ID" value="VAW10075.1"/>
    <property type="molecule type" value="Genomic_DNA"/>
</dbReference>
<proteinExistence type="predicted"/>
<feature type="transmembrane region" description="Helical" evidence="1">
    <location>
        <begin position="70"/>
        <end position="89"/>
    </location>
</feature>
<feature type="transmembrane region" description="Helical" evidence="1">
    <location>
        <begin position="46"/>
        <end position="63"/>
    </location>
</feature>
<feature type="transmembrane region" description="Helical" evidence="1">
    <location>
        <begin position="12"/>
        <end position="34"/>
    </location>
</feature>
<name>A0A3B0SVW1_9ZZZZ</name>
<feature type="transmembrane region" description="Helical" evidence="1">
    <location>
        <begin position="95"/>
        <end position="113"/>
    </location>
</feature>
<keyword evidence="1" id="KW-0812">Transmembrane</keyword>
<evidence type="ECO:0000313" key="3">
    <source>
        <dbReference type="EMBL" id="VAW10075.1"/>
    </source>
</evidence>
<sequence>MVLSKDRIGGFILLAFCIIYGVLSQQIILLPIQAKAAFTARTMPEVLTVLGIALSVLVIAFPSSQQRPRLAGYMWLQAVAFLALMSFYGLAIRPLGFIFSTSFFLIAGFVLLGERSVFKLLAVAIPLVVGFWMLMTQGLDIFIEPLPWFLKG</sequence>
<gene>
    <name evidence="3" type="ORF">MNBD_ALPHA09-1078</name>
</gene>
<feature type="transmembrane region" description="Helical" evidence="1">
    <location>
        <begin position="120"/>
        <end position="143"/>
    </location>
</feature>
<dbReference type="AlphaFoldDB" id="A0A3B0SVW1"/>
<dbReference type="InterPro" id="IPR009936">
    <property type="entry name" value="DUF1468"/>
</dbReference>